<dbReference type="AlphaFoldDB" id="A0AAV3P8Z0"/>
<keyword evidence="3" id="KW-0805">Transcription regulation</keyword>
<dbReference type="Proteomes" id="UP001454036">
    <property type="component" value="Unassembled WGS sequence"/>
</dbReference>
<name>A0AAV3P8Z0_LITER</name>
<comment type="subcellular location">
    <subcellularLocation>
        <location evidence="1">Nucleus</location>
    </subcellularLocation>
</comment>
<dbReference type="InterPro" id="IPR004827">
    <property type="entry name" value="bZIP"/>
</dbReference>
<dbReference type="GO" id="GO:0003700">
    <property type="term" value="F:DNA-binding transcription factor activity"/>
    <property type="evidence" value="ECO:0007669"/>
    <property type="project" value="InterPro"/>
</dbReference>
<reference evidence="11 12" key="1">
    <citation type="submission" date="2024-01" db="EMBL/GenBank/DDBJ databases">
        <title>The complete chloroplast genome sequence of Lithospermum erythrorhizon: insights into the phylogenetic relationship among Boraginaceae species and the maternal lineages of purple gromwells.</title>
        <authorList>
            <person name="Okada T."/>
            <person name="Watanabe K."/>
        </authorList>
    </citation>
    <scope>NUCLEOTIDE SEQUENCE [LARGE SCALE GENOMIC DNA]</scope>
</reference>
<keyword evidence="12" id="KW-1185">Reference proteome</keyword>
<accession>A0AAV3P8Z0</accession>
<evidence type="ECO:0000256" key="4">
    <source>
        <dbReference type="ARBA" id="ARBA00023125"/>
    </source>
</evidence>
<dbReference type="PROSITE" id="PS51806">
    <property type="entry name" value="DOG1"/>
    <property type="match status" value="1"/>
</dbReference>
<sequence length="364" mass="41198">MNYSSTQFVTPNSMTYEPVQQTGFWGDFTVNGFVNSPSPFILEVDGKLSNQSEDSSHGMVGILDGYDQEDSKRGEKSGLQVSRRLAQNREAARKSRIRKKAYVQQLENSKIRLLQLEQELERVKQQGQYMGEGVDASQLGYSGNPKPGIETFQVDHGHWVEEQNIQTTELRNALKSQIGEIELRILVDSCMSHYFNLFHMKTIAAKADAFYVMSGMWKTQAERFFLWIGGFRPSEILKILIPRLETLTEQQLVEAGNLKQSCHQAEDALSQGMEKLQQILSSTIAAGQLGEGNYLPQMDAAMERLEALVRVLNQADHLRRETLEQMARILTTRQAARAFLALGEYFERLRALSSLWSSNPPEPA</sequence>
<evidence type="ECO:0000313" key="11">
    <source>
        <dbReference type="EMBL" id="GAA0147446.1"/>
    </source>
</evidence>
<dbReference type="PROSITE" id="PS00036">
    <property type="entry name" value="BZIP_BASIC"/>
    <property type="match status" value="1"/>
</dbReference>
<dbReference type="InterPro" id="IPR025422">
    <property type="entry name" value="TGA_domain"/>
</dbReference>
<evidence type="ECO:0000256" key="8">
    <source>
        <dbReference type="SAM" id="Coils"/>
    </source>
</evidence>
<evidence type="ECO:0000256" key="9">
    <source>
        <dbReference type="SAM" id="MobiDB-lite"/>
    </source>
</evidence>
<dbReference type="GO" id="GO:0043565">
    <property type="term" value="F:sequence-specific DNA binding"/>
    <property type="evidence" value="ECO:0007669"/>
    <property type="project" value="InterPro"/>
</dbReference>
<gene>
    <name evidence="11" type="ORF">LIER_07143</name>
</gene>
<feature type="coiled-coil region" evidence="8">
    <location>
        <begin position="99"/>
        <end position="126"/>
    </location>
</feature>
<dbReference type="InterPro" id="IPR046347">
    <property type="entry name" value="bZIP_sf"/>
</dbReference>
<keyword evidence="8" id="KW-0175">Coiled coil</keyword>
<keyword evidence="5" id="KW-0010">Activator</keyword>
<dbReference type="Gene3D" id="1.20.5.170">
    <property type="match status" value="1"/>
</dbReference>
<protein>
    <submittedName>
        <fullName evidence="11">DNA-binding transcription factor</fullName>
    </submittedName>
</protein>
<evidence type="ECO:0000256" key="5">
    <source>
        <dbReference type="ARBA" id="ARBA00023159"/>
    </source>
</evidence>
<evidence type="ECO:0000256" key="3">
    <source>
        <dbReference type="ARBA" id="ARBA00023015"/>
    </source>
</evidence>
<dbReference type="GO" id="GO:0005634">
    <property type="term" value="C:nucleus"/>
    <property type="evidence" value="ECO:0007669"/>
    <property type="project" value="UniProtKB-SubCell"/>
</dbReference>
<dbReference type="GO" id="GO:0006351">
    <property type="term" value="P:DNA-templated transcription"/>
    <property type="evidence" value="ECO:0007669"/>
    <property type="project" value="InterPro"/>
</dbReference>
<feature type="region of interest" description="Disordered" evidence="9">
    <location>
        <begin position="51"/>
        <end position="81"/>
    </location>
</feature>
<organism evidence="11 12">
    <name type="scientific">Lithospermum erythrorhizon</name>
    <name type="common">Purple gromwell</name>
    <name type="synonym">Lithospermum officinale var. erythrorhizon</name>
    <dbReference type="NCBI Taxonomy" id="34254"/>
    <lineage>
        <taxon>Eukaryota</taxon>
        <taxon>Viridiplantae</taxon>
        <taxon>Streptophyta</taxon>
        <taxon>Embryophyta</taxon>
        <taxon>Tracheophyta</taxon>
        <taxon>Spermatophyta</taxon>
        <taxon>Magnoliopsida</taxon>
        <taxon>eudicotyledons</taxon>
        <taxon>Gunneridae</taxon>
        <taxon>Pentapetalae</taxon>
        <taxon>asterids</taxon>
        <taxon>lamiids</taxon>
        <taxon>Boraginales</taxon>
        <taxon>Boraginaceae</taxon>
        <taxon>Boraginoideae</taxon>
        <taxon>Lithospermeae</taxon>
        <taxon>Lithospermum</taxon>
    </lineage>
</organism>
<evidence type="ECO:0000259" key="10">
    <source>
        <dbReference type="PROSITE" id="PS51806"/>
    </source>
</evidence>
<comment type="caution">
    <text evidence="11">The sequence shown here is derived from an EMBL/GenBank/DDBJ whole genome shotgun (WGS) entry which is preliminary data.</text>
</comment>
<evidence type="ECO:0000256" key="6">
    <source>
        <dbReference type="ARBA" id="ARBA00023163"/>
    </source>
</evidence>
<dbReference type="PANTHER" id="PTHR45693:SF36">
    <property type="entry name" value="TRANSCRIPTION FACTOR TGA4"/>
    <property type="match status" value="1"/>
</dbReference>
<keyword evidence="6" id="KW-0804">Transcription</keyword>
<dbReference type="Pfam" id="PF14144">
    <property type="entry name" value="DOG1"/>
    <property type="match status" value="1"/>
</dbReference>
<feature type="domain" description="DOG1" evidence="10">
    <location>
        <begin position="149"/>
        <end position="359"/>
    </location>
</feature>
<keyword evidence="7" id="KW-0539">Nucleus</keyword>
<dbReference type="SMART" id="SM00338">
    <property type="entry name" value="BRLZ"/>
    <property type="match status" value="1"/>
</dbReference>
<dbReference type="PANTHER" id="PTHR45693">
    <property type="entry name" value="TRANSCRIPTION FACTOR TGA9"/>
    <property type="match status" value="1"/>
</dbReference>
<dbReference type="SUPFAM" id="SSF57959">
    <property type="entry name" value="Leucine zipper domain"/>
    <property type="match status" value="1"/>
</dbReference>
<dbReference type="Pfam" id="PF00170">
    <property type="entry name" value="bZIP_1"/>
    <property type="match status" value="1"/>
</dbReference>
<comment type="similarity">
    <text evidence="2">Belongs to the bZIP family.</text>
</comment>
<evidence type="ECO:0000256" key="7">
    <source>
        <dbReference type="ARBA" id="ARBA00023242"/>
    </source>
</evidence>
<evidence type="ECO:0000313" key="12">
    <source>
        <dbReference type="Proteomes" id="UP001454036"/>
    </source>
</evidence>
<evidence type="ECO:0000256" key="2">
    <source>
        <dbReference type="ARBA" id="ARBA00007163"/>
    </source>
</evidence>
<keyword evidence="4 11" id="KW-0238">DNA-binding</keyword>
<evidence type="ECO:0000256" key="1">
    <source>
        <dbReference type="ARBA" id="ARBA00004123"/>
    </source>
</evidence>
<dbReference type="FunFam" id="1.20.5.170:FF:000019">
    <property type="entry name" value="BZIP family transcription factor"/>
    <property type="match status" value="1"/>
</dbReference>
<dbReference type="EMBL" id="BAABME010001081">
    <property type="protein sequence ID" value="GAA0147446.1"/>
    <property type="molecule type" value="Genomic_DNA"/>
</dbReference>
<proteinExistence type="inferred from homology"/>